<keyword evidence="6" id="KW-1185">Reference proteome</keyword>
<keyword evidence="2" id="KW-0175">Coiled coil</keyword>
<dbReference type="Gene3D" id="3.10.20.90">
    <property type="entry name" value="Phosphatidylinositol 3-kinase Catalytic Subunit, Chain A, domain 1"/>
    <property type="match status" value="1"/>
</dbReference>
<dbReference type="OrthoDB" id="552661at2759"/>
<evidence type="ECO:0000256" key="2">
    <source>
        <dbReference type="SAM" id="Coils"/>
    </source>
</evidence>
<dbReference type="GO" id="GO:0005737">
    <property type="term" value="C:cytoplasm"/>
    <property type="evidence" value="ECO:0007669"/>
    <property type="project" value="UniProtKB-ARBA"/>
</dbReference>
<dbReference type="SMART" id="SM00213">
    <property type="entry name" value="UBQ"/>
    <property type="match status" value="1"/>
</dbReference>
<dbReference type="Proteomes" id="UP000504603">
    <property type="component" value="Unplaced"/>
</dbReference>
<feature type="region of interest" description="Disordered" evidence="3">
    <location>
        <begin position="306"/>
        <end position="348"/>
    </location>
</feature>
<dbReference type="KEGG" id="mcha:111017008"/>
<evidence type="ECO:0000256" key="3">
    <source>
        <dbReference type="SAM" id="MobiDB-lite"/>
    </source>
</evidence>
<dbReference type="PROSITE" id="PS51035">
    <property type="entry name" value="BAG"/>
    <property type="match status" value="1"/>
</dbReference>
<dbReference type="InterPro" id="IPR039773">
    <property type="entry name" value="BAG_chaperone_regulator"/>
</dbReference>
<protein>
    <submittedName>
        <fullName evidence="7">Uncharacterized protein LOC111017008</fullName>
    </submittedName>
</protein>
<dbReference type="SUPFAM" id="SSF57959">
    <property type="entry name" value="Leucine zipper domain"/>
    <property type="match status" value="1"/>
</dbReference>
<feature type="domain" description="Ubiquitin-like" evidence="4">
    <location>
        <begin position="47"/>
        <end position="115"/>
    </location>
</feature>
<dbReference type="SUPFAM" id="SSF63491">
    <property type="entry name" value="BAG domain"/>
    <property type="match status" value="1"/>
</dbReference>
<dbReference type="RefSeq" id="XP_022148328.1">
    <property type="nucleotide sequence ID" value="XM_022292636.1"/>
</dbReference>
<feature type="domain" description="BAG" evidence="5">
    <location>
        <begin position="154"/>
        <end position="203"/>
    </location>
</feature>
<evidence type="ECO:0000313" key="6">
    <source>
        <dbReference type="Proteomes" id="UP000504603"/>
    </source>
</evidence>
<dbReference type="InterPro" id="IPR004827">
    <property type="entry name" value="bZIP"/>
</dbReference>
<gene>
    <name evidence="7" type="primary">LOC111017008</name>
</gene>
<dbReference type="InterPro" id="IPR044759">
    <property type="entry name" value="bZIP_RF2"/>
</dbReference>
<proteinExistence type="predicted"/>
<dbReference type="InterPro" id="IPR046347">
    <property type="entry name" value="bZIP_sf"/>
</dbReference>
<dbReference type="GeneID" id="111017008"/>
<dbReference type="CDD" id="cd14703">
    <property type="entry name" value="bZIP_plant_RF2"/>
    <property type="match status" value="1"/>
</dbReference>
<dbReference type="PANTHER" id="PTHR12329">
    <property type="entry name" value="BCL2-ASSOCIATED ATHANOGENE"/>
    <property type="match status" value="1"/>
</dbReference>
<accession>A0A6J1D3T6</accession>
<sequence length="510" mass="57149">MRRWSSKATPSDEFRGHVDWELRPGGMIVQKRNAGSGSDPSSSERLIKIKVSHGTSHHLITLDSHSTFGDLKRALREETGLEPGEQRVLVRGKEKEDDESLHMAGLNDMSKVVLMEDPASRDRRLLAAIGAEVDKFSEKVTAVEGGVNGGKTVEEKEVNVLTELLMTQLLKLDAIETHGDSKLQKKTQVVRVQNIVDRLDNLKARISNPVLKQTKTNTAKSEPFKSGIPPTSKFSIGFGSTKITHDWELFLIPGFIKGLQFPSIFLTLFIQLFFPSIGREMESYGMRIGQGGGLFPAMAATGALPPLPPPRFGHSSNHHHQYSTPTAAGSGEKVPPPLLAPTKQDPDKDLSAEAKRLRRVMQSRQYSQKYRLKQLHYISQLESELKALQAEVTITSPRIKFMDRQNSLLRAENYSIKEKLSTYTGELLFKEAQYEELKRERNMLKEIYEAYQLKLLETFKNNNTTAAGSSYQLAAIGQQDDINRKRPDAVALQQLAEIAQKSNPFIMLEN</sequence>
<dbReference type="Pfam" id="PF02179">
    <property type="entry name" value="BAG"/>
    <property type="match status" value="1"/>
</dbReference>
<dbReference type="SMART" id="SM00264">
    <property type="entry name" value="BAG"/>
    <property type="match status" value="1"/>
</dbReference>
<dbReference type="InterPro" id="IPR029071">
    <property type="entry name" value="Ubiquitin-like_domsf"/>
</dbReference>
<feature type="coiled-coil region" evidence="2">
    <location>
        <begin position="420"/>
        <end position="454"/>
    </location>
</feature>
<dbReference type="GO" id="GO:0050821">
    <property type="term" value="P:protein stabilization"/>
    <property type="evidence" value="ECO:0007669"/>
    <property type="project" value="TreeGrafter"/>
</dbReference>
<dbReference type="InterPro" id="IPR036533">
    <property type="entry name" value="BAG_dom_sf"/>
</dbReference>
<evidence type="ECO:0000256" key="1">
    <source>
        <dbReference type="ARBA" id="ARBA00023186"/>
    </source>
</evidence>
<dbReference type="AlphaFoldDB" id="A0A6J1D3T6"/>
<dbReference type="GO" id="GO:0005634">
    <property type="term" value="C:nucleus"/>
    <property type="evidence" value="ECO:0007669"/>
    <property type="project" value="UniProtKB-ARBA"/>
</dbReference>
<organism evidence="6 7">
    <name type="scientific">Momordica charantia</name>
    <name type="common">Bitter gourd</name>
    <name type="synonym">Balsam pear</name>
    <dbReference type="NCBI Taxonomy" id="3673"/>
    <lineage>
        <taxon>Eukaryota</taxon>
        <taxon>Viridiplantae</taxon>
        <taxon>Streptophyta</taxon>
        <taxon>Embryophyta</taxon>
        <taxon>Tracheophyta</taxon>
        <taxon>Spermatophyta</taxon>
        <taxon>Magnoliopsida</taxon>
        <taxon>eudicotyledons</taxon>
        <taxon>Gunneridae</taxon>
        <taxon>Pentapetalae</taxon>
        <taxon>rosids</taxon>
        <taxon>fabids</taxon>
        <taxon>Cucurbitales</taxon>
        <taxon>Cucurbitaceae</taxon>
        <taxon>Momordiceae</taxon>
        <taxon>Momordica</taxon>
    </lineage>
</organism>
<name>A0A6J1D3T6_MOMCH</name>
<evidence type="ECO:0000259" key="4">
    <source>
        <dbReference type="PROSITE" id="PS50053"/>
    </source>
</evidence>
<dbReference type="PANTHER" id="PTHR12329:SF16">
    <property type="entry name" value="BAG FAMILY MOLECULAR CHAPERONE REGULATOR 1"/>
    <property type="match status" value="1"/>
</dbReference>
<dbReference type="GO" id="GO:0000774">
    <property type="term" value="F:adenyl-nucleotide exchange factor activity"/>
    <property type="evidence" value="ECO:0007669"/>
    <property type="project" value="TreeGrafter"/>
</dbReference>
<dbReference type="PROSITE" id="PS50053">
    <property type="entry name" value="UBIQUITIN_2"/>
    <property type="match status" value="1"/>
</dbReference>
<dbReference type="Pfam" id="PF00240">
    <property type="entry name" value="ubiquitin"/>
    <property type="match status" value="1"/>
</dbReference>
<dbReference type="Gene3D" id="1.20.58.120">
    <property type="entry name" value="BAG domain"/>
    <property type="match status" value="1"/>
</dbReference>
<dbReference type="SMART" id="SM00338">
    <property type="entry name" value="BRLZ"/>
    <property type="match status" value="1"/>
</dbReference>
<evidence type="ECO:0000313" key="7">
    <source>
        <dbReference type="RefSeq" id="XP_022148328.1"/>
    </source>
</evidence>
<dbReference type="InterPro" id="IPR000626">
    <property type="entry name" value="Ubiquitin-like_dom"/>
</dbReference>
<keyword evidence="1" id="KW-0143">Chaperone</keyword>
<reference evidence="7" key="1">
    <citation type="submission" date="2025-08" db="UniProtKB">
        <authorList>
            <consortium name="RefSeq"/>
        </authorList>
    </citation>
    <scope>IDENTIFICATION</scope>
    <source>
        <strain evidence="7">OHB3-1</strain>
    </source>
</reference>
<dbReference type="InterPro" id="IPR003103">
    <property type="entry name" value="BAG_domain"/>
</dbReference>
<evidence type="ECO:0000259" key="5">
    <source>
        <dbReference type="PROSITE" id="PS51035"/>
    </source>
</evidence>
<dbReference type="GO" id="GO:0003700">
    <property type="term" value="F:DNA-binding transcription factor activity"/>
    <property type="evidence" value="ECO:0007669"/>
    <property type="project" value="InterPro"/>
</dbReference>
<dbReference type="SUPFAM" id="SSF54236">
    <property type="entry name" value="Ubiquitin-like"/>
    <property type="match status" value="1"/>
</dbReference>
<dbReference type="GO" id="GO:0051087">
    <property type="term" value="F:protein-folding chaperone binding"/>
    <property type="evidence" value="ECO:0007669"/>
    <property type="project" value="InterPro"/>
</dbReference>